<gene>
    <name evidence="2" type="ORF">M0654_14680</name>
</gene>
<dbReference type="InterPro" id="IPR014710">
    <property type="entry name" value="RmlC-like_jellyroll"/>
</dbReference>
<keyword evidence="3" id="KW-1185">Reference proteome</keyword>
<dbReference type="Gene3D" id="2.60.120.10">
    <property type="entry name" value="Jelly Rolls"/>
    <property type="match status" value="1"/>
</dbReference>
<dbReference type="Proteomes" id="UP001202827">
    <property type="component" value="Unassembled WGS sequence"/>
</dbReference>
<dbReference type="InterPro" id="IPR039935">
    <property type="entry name" value="YML079W-like"/>
</dbReference>
<feature type="domain" description="DUF985" evidence="1">
    <location>
        <begin position="4"/>
        <end position="131"/>
    </location>
</feature>
<dbReference type="RefSeq" id="WP_248683763.1">
    <property type="nucleotide sequence ID" value="NZ_JALPRY010000016.1"/>
</dbReference>
<organism evidence="2 3">
    <name type="scientific">Neorhizobium turbinariae</name>
    <dbReference type="NCBI Taxonomy" id="2937795"/>
    <lineage>
        <taxon>Bacteria</taxon>
        <taxon>Pseudomonadati</taxon>
        <taxon>Pseudomonadota</taxon>
        <taxon>Alphaproteobacteria</taxon>
        <taxon>Hyphomicrobiales</taxon>
        <taxon>Rhizobiaceae</taxon>
        <taxon>Rhizobium/Agrobacterium group</taxon>
        <taxon>Neorhizobium</taxon>
    </lineage>
</organism>
<comment type="caution">
    <text evidence="2">The sequence shown here is derived from an EMBL/GenBank/DDBJ whole genome shotgun (WGS) entry which is preliminary data.</text>
</comment>
<sequence length="139" mass="15392">MDAQEIIQTLGMQRHPEGGWYVETFRDDNGGARGHSTAIYYLLEKGDRSHWHRVRDATEVWHFYAGDPLLLKTSDGKTSESVTLGISLAEGERPQAIVPANVWQSAEPLGAFTLVGCTVAPGFDFNSFEMAPPDWQPEG</sequence>
<reference evidence="2 3" key="1">
    <citation type="submission" date="2022-04" db="EMBL/GenBank/DDBJ databases">
        <title>Rhizobium coralii sp. nov., isolated from coral Turbinaria peltata.</title>
        <authorList>
            <person name="Sun H."/>
        </authorList>
    </citation>
    <scope>NUCLEOTIDE SEQUENCE [LARGE SCALE GENOMIC DNA]</scope>
    <source>
        <strain evidence="2 3">NTR19</strain>
    </source>
</reference>
<evidence type="ECO:0000313" key="3">
    <source>
        <dbReference type="Proteomes" id="UP001202827"/>
    </source>
</evidence>
<dbReference type="PANTHER" id="PTHR33387:SF3">
    <property type="entry name" value="DUF985 DOMAIN-CONTAINING PROTEIN"/>
    <property type="match status" value="1"/>
</dbReference>
<protein>
    <submittedName>
        <fullName evidence="2">Cupin domain-containing protein</fullName>
    </submittedName>
</protein>
<proteinExistence type="predicted"/>
<name>A0ABT0ITM0_9HYPH</name>
<dbReference type="SUPFAM" id="SSF51182">
    <property type="entry name" value="RmlC-like cupins"/>
    <property type="match status" value="1"/>
</dbReference>
<dbReference type="InterPro" id="IPR009327">
    <property type="entry name" value="Cupin_DUF985"/>
</dbReference>
<dbReference type="EMBL" id="JALPRY010000016">
    <property type="protein sequence ID" value="MCK8781227.1"/>
    <property type="molecule type" value="Genomic_DNA"/>
</dbReference>
<dbReference type="PANTHER" id="PTHR33387">
    <property type="entry name" value="RMLC-LIKE JELLY ROLL FOLD PROTEIN"/>
    <property type="match status" value="1"/>
</dbReference>
<accession>A0ABT0ITM0</accession>
<evidence type="ECO:0000259" key="1">
    <source>
        <dbReference type="Pfam" id="PF06172"/>
    </source>
</evidence>
<evidence type="ECO:0000313" key="2">
    <source>
        <dbReference type="EMBL" id="MCK8781227.1"/>
    </source>
</evidence>
<dbReference type="Pfam" id="PF06172">
    <property type="entry name" value="Cupin_5"/>
    <property type="match status" value="1"/>
</dbReference>
<dbReference type="InterPro" id="IPR011051">
    <property type="entry name" value="RmlC_Cupin_sf"/>
</dbReference>
<dbReference type="CDD" id="cd06121">
    <property type="entry name" value="cupin_YML079wp"/>
    <property type="match status" value="1"/>
</dbReference>